<dbReference type="EMBL" id="JAHQIW010003420">
    <property type="protein sequence ID" value="KAJ1358656.1"/>
    <property type="molecule type" value="Genomic_DNA"/>
</dbReference>
<dbReference type="Proteomes" id="UP001196413">
    <property type="component" value="Unassembled WGS sequence"/>
</dbReference>
<name>A0AAD5MZK0_PARTN</name>
<feature type="compositionally biased region" description="Basic residues" evidence="1">
    <location>
        <begin position="37"/>
        <end position="47"/>
    </location>
</feature>
<organism evidence="2 3">
    <name type="scientific">Parelaphostrongylus tenuis</name>
    <name type="common">Meningeal worm</name>
    <dbReference type="NCBI Taxonomy" id="148309"/>
    <lineage>
        <taxon>Eukaryota</taxon>
        <taxon>Metazoa</taxon>
        <taxon>Ecdysozoa</taxon>
        <taxon>Nematoda</taxon>
        <taxon>Chromadorea</taxon>
        <taxon>Rhabditida</taxon>
        <taxon>Rhabditina</taxon>
        <taxon>Rhabditomorpha</taxon>
        <taxon>Strongyloidea</taxon>
        <taxon>Metastrongylidae</taxon>
        <taxon>Parelaphostrongylus</taxon>
    </lineage>
</organism>
<dbReference type="AlphaFoldDB" id="A0AAD5MZK0"/>
<accession>A0AAD5MZK0</accession>
<evidence type="ECO:0000256" key="1">
    <source>
        <dbReference type="SAM" id="MobiDB-lite"/>
    </source>
</evidence>
<sequence>MRWCLRKQIHLSVDREVRKDSLKSSLRSKLSHLTQRISRRKALRTRRGSGCSPHLANGLPLASGEERRSRIRAHVQERFGVVQNPPVDGDDKSIVVRRHIQMCG</sequence>
<evidence type="ECO:0000313" key="3">
    <source>
        <dbReference type="Proteomes" id="UP001196413"/>
    </source>
</evidence>
<protein>
    <submittedName>
        <fullName evidence="2">Uncharacterized protein</fullName>
    </submittedName>
</protein>
<feature type="region of interest" description="Disordered" evidence="1">
    <location>
        <begin position="37"/>
        <end position="63"/>
    </location>
</feature>
<keyword evidence="3" id="KW-1185">Reference proteome</keyword>
<proteinExistence type="predicted"/>
<reference evidence="2" key="1">
    <citation type="submission" date="2021-06" db="EMBL/GenBank/DDBJ databases">
        <title>Parelaphostrongylus tenuis whole genome reference sequence.</title>
        <authorList>
            <person name="Garwood T.J."/>
            <person name="Larsen P.A."/>
            <person name="Fountain-Jones N.M."/>
            <person name="Garbe J.R."/>
            <person name="Macchietto M.G."/>
            <person name="Kania S.A."/>
            <person name="Gerhold R.W."/>
            <person name="Richards J.E."/>
            <person name="Wolf T.M."/>
        </authorList>
    </citation>
    <scope>NUCLEOTIDE SEQUENCE</scope>
    <source>
        <strain evidence="2">MNPRO001-30</strain>
        <tissue evidence="2">Meninges</tissue>
    </source>
</reference>
<evidence type="ECO:0000313" key="2">
    <source>
        <dbReference type="EMBL" id="KAJ1358656.1"/>
    </source>
</evidence>
<gene>
    <name evidence="2" type="ORF">KIN20_017136</name>
</gene>
<comment type="caution">
    <text evidence="2">The sequence shown here is derived from an EMBL/GenBank/DDBJ whole genome shotgun (WGS) entry which is preliminary data.</text>
</comment>